<comment type="subcellular location">
    <subcellularLocation>
        <location evidence="1">Membrane</location>
        <topology evidence="1">Multi-pass membrane protein</topology>
    </subcellularLocation>
</comment>
<feature type="transmembrane region" description="Helical" evidence="6">
    <location>
        <begin position="418"/>
        <end position="435"/>
    </location>
</feature>
<gene>
    <name evidence="8" type="ORF">CB5_LOCUS1971</name>
</gene>
<dbReference type="InterPro" id="IPR000008">
    <property type="entry name" value="C2_dom"/>
</dbReference>
<dbReference type="Gene3D" id="2.60.40.150">
    <property type="entry name" value="C2 domain"/>
    <property type="match status" value="2"/>
</dbReference>
<evidence type="ECO:0000259" key="7">
    <source>
        <dbReference type="PROSITE" id="PS50004"/>
    </source>
</evidence>
<protein>
    <recommendedName>
        <fullName evidence="7">C2 domain-containing protein</fullName>
    </recommendedName>
</protein>
<evidence type="ECO:0000256" key="6">
    <source>
        <dbReference type="SAM" id="Phobius"/>
    </source>
</evidence>
<sequence>MKCSRSHVTACRRRPWRWSSGTGTSSAMTTLARCSSNSTTCRCGPARRPLAPEWHRLEDKRGGRDVGELMLAVWFGTQADECLPYALHADTAAIDPAAANTPAARSTRRRRCGDRSPEVFVRGRVGNQMLRTKMGRPGAAGIFKWNEVHFFVVAEPFDDELTVSVEDQAGPDQDRVIGYVNIPIATVDKRPDDRRIRPKWLDLRKPTLIDVDRLREDNDFRPSSKHLWNAKKPIGMLELGILSAVGLQPMKTARDGRPTCDAFCVAKYGRKWVRTRTVVDSLSPKFNEQYAWDVYDHATVRIRLSTIETGRVYAHAYPLLVLHPSSGVKKMGELHLAVRFTATSFASMLHAYVRPVLPKMHYTHPITQLQQENLRLQAVQILAMRLGLAEPPLRREVVEYMSEAQAHMWSMRRSKAHFYRLTEVFGGAVAAAKWLRDVCRWANPVTTVLVHLLLVILVCFPHLILPTVLLHLLAVGLWNFWYRARYPPHMNTKISHVHGVSPDDLDEEFDLFPTTQRPEVVRSRYDRLRFIAGMMQKTLGEFATQGERVQSLLSWRDPRATAIFLVFCLVTAFVFLVVPFKVLVIWLGFYWMRHPRLRHKMPSVPTNFFRRLPARTDSLL</sequence>
<dbReference type="SMART" id="SM00239">
    <property type="entry name" value="C2"/>
    <property type="match status" value="1"/>
</dbReference>
<dbReference type="InterPro" id="IPR047259">
    <property type="entry name" value="QUIRKY-like"/>
</dbReference>
<dbReference type="GO" id="GO:0016020">
    <property type="term" value="C:membrane"/>
    <property type="evidence" value="ECO:0007669"/>
    <property type="project" value="UniProtKB-SubCell"/>
</dbReference>
<organism evidence="8">
    <name type="scientific">Ananas comosus var. bracteatus</name>
    <name type="common">red pineapple</name>
    <dbReference type="NCBI Taxonomy" id="296719"/>
    <lineage>
        <taxon>Eukaryota</taxon>
        <taxon>Viridiplantae</taxon>
        <taxon>Streptophyta</taxon>
        <taxon>Embryophyta</taxon>
        <taxon>Tracheophyta</taxon>
        <taxon>Spermatophyta</taxon>
        <taxon>Magnoliopsida</taxon>
        <taxon>Liliopsida</taxon>
        <taxon>Poales</taxon>
        <taxon>Bromeliaceae</taxon>
        <taxon>Bromelioideae</taxon>
        <taxon>Ananas</taxon>
    </lineage>
</organism>
<keyword evidence="3" id="KW-0677">Repeat</keyword>
<evidence type="ECO:0000256" key="1">
    <source>
        <dbReference type="ARBA" id="ARBA00004141"/>
    </source>
</evidence>
<dbReference type="PANTHER" id="PTHR31425">
    <property type="entry name" value="PHOSPHORIBOSYLANTHRANILATE TRANSFERASE ISOFORM 1"/>
    <property type="match status" value="1"/>
</dbReference>
<dbReference type="AlphaFoldDB" id="A0A6V7NJL0"/>
<dbReference type="InterPro" id="IPR035892">
    <property type="entry name" value="C2_domain_sf"/>
</dbReference>
<dbReference type="SUPFAM" id="SSF49562">
    <property type="entry name" value="C2 domain (Calcium/lipid-binding domain, CaLB)"/>
    <property type="match status" value="2"/>
</dbReference>
<feature type="transmembrane region" description="Helical" evidence="6">
    <location>
        <begin position="562"/>
        <end position="591"/>
    </location>
</feature>
<name>A0A6V7NJL0_ANACO</name>
<dbReference type="Pfam" id="PF08372">
    <property type="entry name" value="PRT_C"/>
    <property type="match status" value="1"/>
</dbReference>
<keyword evidence="5 6" id="KW-0472">Membrane</keyword>
<dbReference type="InterPro" id="IPR013583">
    <property type="entry name" value="MCTP_C"/>
</dbReference>
<dbReference type="Pfam" id="PF00168">
    <property type="entry name" value="C2"/>
    <property type="match status" value="2"/>
</dbReference>
<keyword evidence="4 6" id="KW-1133">Transmembrane helix</keyword>
<dbReference type="PANTHER" id="PTHR31425:SF54">
    <property type="entry name" value="OS07G0483500 PROTEIN"/>
    <property type="match status" value="1"/>
</dbReference>
<evidence type="ECO:0000256" key="3">
    <source>
        <dbReference type="ARBA" id="ARBA00022737"/>
    </source>
</evidence>
<dbReference type="EMBL" id="LR862139">
    <property type="protein sequence ID" value="CAD1818760.1"/>
    <property type="molecule type" value="Genomic_DNA"/>
</dbReference>
<evidence type="ECO:0000256" key="4">
    <source>
        <dbReference type="ARBA" id="ARBA00022989"/>
    </source>
</evidence>
<dbReference type="PROSITE" id="PS50004">
    <property type="entry name" value="C2"/>
    <property type="match status" value="2"/>
</dbReference>
<feature type="domain" description="C2" evidence="7">
    <location>
        <begin position="79"/>
        <end position="201"/>
    </location>
</feature>
<proteinExistence type="predicted"/>
<accession>A0A6V7NJL0</accession>
<keyword evidence="2 6" id="KW-0812">Transmembrane</keyword>
<evidence type="ECO:0000313" key="8">
    <source>
        <dbReference type="EMBL" id="CAD1818760.1"/>
    </source>
</evidence>
<evidence type="ECO:0000256" key="2">
    <source>
        <dbReference type="ARBA" id="ARBA00022692"/>
    </source>
</evidence>
<reference evidence="8" key="1">
    <citation type="submission" date="2020-07" db="EMBL/GenBank/DDBJ databases">
        <authorList>
            <person name="Lin J."/>
        </authorList>
    </citation>
    <scope>NUCLEOTIDE SEQUENCE</scope>
</reference>
<evidence type="ECO:0000256" key="5">
    <source>
        <dbReference type="ARBA" id="ARBA00023136"/>
    </source>
</evidence>
<feature type="domain" description="C2" evidence="7">
    <location>
        <begin position="216"/>
        <end position="338"/>
    </location>
</feature>